<feature type="chain" id="PRO_5037852147" description="Pentapeptide MXKDX repeat protein" evidence="2">
    <location>
        <begin position="24"/>
        <end position="74"/>
    </location>
</feature>
<protein>
    <recommendedName>
        <fullName evidence="6">Pentapeptide MXKDX repeat protein</fullName>
    </recommendedName>
</protein>
<comment type="caution">
    <text evidence="4">The sequence shown here is derived from an EMBL/GenBank/DDBJ whole genome shotgun (WGS) entry which is preliminary data.</text>
</comment>
<reference evidence="4" key="1">
    <citation type="submission" date="2020-06" db="EMBL/GenBank/DDBJ databases">
        <title>Whole Genome Sequence of Bradyrhizobium sp. Strain 66S1MB.</title>
        <authorList>
            <person name="Bromfield E."/>
            <person name="Cloutier S."/>
        </authorList>
    </citation>
    <scope>NUCLEOTIDE SEQUENCE</scope>
    <source>
        <strain evidence="4">66S1MB</strain>
    </source>
</reference>
<keyword evidence="2" id="KW-0732">Signal</keyword>
<feature type="signal peptide" evidence="2">
    <location>
        <begin position="1"/>
        <end position="23"/>
    </location>
</feature>
<gene>
    <name evidence="4" type="ORF">HU230_09165</name>
    <name evidence="3" type="ORF">J4P68_08500</name>
</gene>
<name>A0A939LBE8_9BRAD</name>
<evidence type="ECO:0000256" key="1">
    <source>
        <dbReference type="SAM" id="MobiDB-lite"/>
    </source>
</evidence>
<reference evidence="3" key="2">
    <citation type="journal article" date="2021" name="Int. J. Syst. Evol. Microbiol.">
        <title>Bradyrhizobium septentrionale sp. nov. (sv. septentrionale) and Bradyrhizobium quebecense sp. nov. (sv. septentrionale) associated with legumes native to Canada possess rearranged symbiosis genes and numerous insertion sequences.</title>
        <authorList>
            <person name="Bromfield E.S.P."/>
            <person name="Cloutier S."/>
        </authorList>
    </citation>
    <scope>NUCLEOTIDE SEQUENCE</scope>
    <source>
        <strain evidence="3">12S5</strain>
    </source>
</reference>
<evidence type="ECO:0000313" key="4">
    <source>
        <dbReference type="EMBL" id="NVL05884.1"/>
    </source>
</evidence>
<evidence type="ECO:0000313" key="3">
    <source>
        <dbReference type="EMBL" id="MBO1429472.1"/>
    </source>
</evidence>
<proteinExistence type="predicted"/>
<accession>A0A939LBE8</accession>
<sequence>MFKALIAGAVAIGLVAAPTVAGAMSTQDKTTSTHHKTHKVHHAQKKMMAPGTTTGMSSGTTTGQSTGAKAKTGY</sequence>
<feature type="compositionally biased region" description="Basic residues" evidence="1">
    <location>
        <begin position="32"/>
        <end position="45"/>
    </location>
</feature>
<feature type="compositionally biased region" description="Low complexity" evidence="1">
    <location>
        <begin position="46"/>
        <end position="74"/>
    </location>
</feature>
<evidence type="ECO:0008006" key="6">
    <source>
        <dbReference type="Google" id="ProtNLM"/>
    </source>
</evidence>
<dbReference type="AlphaFoldDB" id="A0A939LBE8"/>
<dbReference type="EMBL" id="JAGEPA010000001">
    <property type="protein sequence ID" value="MBO1429472.1"/>
    <property type="molecule type" value="Genomic_DNA"/>
</dbReference>
<feature type="region of interest" description="Disordered" evidence="1">
    <location>
        <begin position="24"/>
        <end position="74"/>
    </location>
</feature>
<keyword evidence="5" id="KW-1185">Reference proteome</keyword>
<organism evidence="4">
    <name type="scientific">Bradyrhizobium quebecense</name>
    <dbReference type="NCBI Taxonomy" id="2748629"/>
    <lineage>
        <taxon>Bacteria</taxon>
        <taxon>Pseudomonadati</taxon>
        <taxon>Pseudomonadota</taxon>
        <taxon>Alphaproteobacteria</taxon>
        <taxon>Hyphomicrobiales</taxon>
        <taxon>Nitrobacteraceae</taxon>
        <taxon>Bradyrhizobium</taxon>
    </lineage>
</organism>
<dbReference type="EMBL" id="JABWSX010000001">
    <property type="protein sequence ID" value="NVL05884.1"/>
    <property type="molecule type" value="Genomic_DNA"/>
</dbReference>
<evidence type="ECO:0000256" key="2">
    <source>
        <dbReference type="SAM" id="SignalP"/>
    </source>
</evidence>
<dbReference type="Proteomes" id="UP000692816">
    <property type="component" value="Unassembled WGS sequence"/>
</dbReference>
<dbReference type="RefSeq" id="WP_176529818.1">
    <property type="nucleotide sequence ID" value="NZ_CP088022.1"/>
</dbReference>
<evidence type="ECO:0000313" key="5">
    <source>
        <dbReference type="Proteomes" id="UP000692816"/>
    </source>
</evidence>